<evidence type="ECO:0000313" key="14">
    <source>
        <dbReference type="Proteomes" id="UP001165492"/>
    </source>
</evidence>
<dbReference type="SMART" id="SM00387">
    <property type="entry name" value="HATPase_c"/>
    <property type="match status" value="1"/>
</dbReference>
<evidence type="ECO:0000256" key="2">
    <source>
        <dbReference type="ARBA" id="ARBA00012438"/>
    </source>
</evidence>
<dbReference type="Gene3D" id="1.10.287.130">
    <property type="match status" value="1"/>
</dbReference>
<evidence type="ECO:0000259" key="12">
    <source>
        <dbReference type="PROSITE" id="PS50113"/>
    </source>
</evidence>
<dbReference type="PROSITE" id="PS50109">
    <property type="entry name" value="HIS_KIN"/>
    <property type="match status" value="1"/>
</dbReference>
<feature type="transmembrane region" description="Helical" evidence="9">
    <location>
        <begin position="176"/>
        <end position="199"/>
    </location>
</feature>
<dbReference type="RefSeq" id="WP_229537090.1">
    <property type="nucleotide sequence ID" value="NZ_JAJHJB010000053.1"/>
</dbReference>
<dbReference type="NCBIfam" id="TIGR00229">
    <property type="entry name" value="sensory_box"/>
    <property type="match status" value="1"/>
</dbReference>
<evidence type="ECO:0000256" key="8">
    <source>
        <dbReference type="ARBA" id="ARBA00023012"/>
    </source>
</evidence>
<keyword evidence="5" id="KW-0547">Nucleotide-binding</keyword>
<reference evidence="13" key="1">
    <citation type="submission" date="2021-11" db="EMBL/GenBank/DDBJ databases">
        <title>Description of a new species Pelosinus isolated from the bottom sediments of Lake Baikal.</title>
        <authorList>
            <person name="Zakharyuk A."/>
        </authorList>
    </citation>
    <scope>NUCLEOTIDE SEQUENCE</scope>
    <source>
        <strain evidence="13">Bkl1</strain>
    </source>
</reference>
<proteinExistence type="predicted"/>
<dbReference type="InterPro" id="IPR001610">
    <property type="entry name" value="PAC"/>
</dbReference>
<dbReference type="InterPro" id="IPR003594">
    <property type="entry name" value="HATPase_dom"/>
</dbReference>
<accession>A0ABS8I0T4</accession>
<dbReference type="SMART" id="SM00388">
    <property type="entry name" value="HisKA"/>
    <property type="match status" value="1"/>
</dbReference>
<sequence length="555" mass="63220">MYNVHSSVISSLIGTVSIILIYIYLYALYRERFMGIWAASWLILLSRYIVFDSGILPWKESILGLTTYQMLIIISVLMFVWGTHIFINKPLNKWWLYGAIGVAIVNAALNILFSSLAHKLLLPIYICCFIGIWVGSIFIHYLKLQGIGRLITGYAYILWSLFNLITPFIIDGSWFLPWAYSIGGILRLVIALGTLMVYFEKTRTDLIKKETQYRLLAENAIDIIYSYQLLPERKIEYVSPSVLTITGYGPEEYYTNNHLILNLIHLDDQSSFNDFITNLPYSIELPLTLRLVRKDKTILWIEQKCVPIYDEKGRLSALQGILRDISLRKKLEQMSSLFDRMNMVGSMAATVAHEIRNPMTTVRGYLQVMGRKHEYQNDKEKFKLMIEEIDRANAIIREYLSLSREKLAILKQCSLNTIIEALFPLIQADATASKVSVNLDISAVPELLLDENEIRQLLLNLVRNSIEAMPAGGNLDIHTFLEDHNVVLSISDQGPGIPSHVLDKLGTPFITTKDTGTGLGLPICYQIAHRHNATIKINTSHEGTTFHVRFSPQLP</sequence>
<evidence type="ECO:0000256" key="4">
    <source>
        <dbReference type="ARBA" id="ARBA00022679"/>
    </source>
</evidence>
<dbReference type="PRINTS" id="PR00344">
    <property type="entry name" value="BCTRLSENSOR"/>
</dbReference>
<dbReference type="Pfam" id="PF00512">
    <property type="entry name" value="HisKA"/>
    <property type="match status" value="1"/>
</dbReference>
<feature type="transmembrane region" description="Helical" evidence="9">
    <location>
        <begin position="94"/>
        <end position="116"/>
    </location>
</feature>
<evidence type="ECO:0000256" key="3">
    <source>
        <dbReference type="ARBA" id="ARBA00022553"/>
    </source>
</evidence>
<evidence type="ECO:0000256" key="9">
    <source>
        <dbReference type="SAM" id="Phobius"/>
    </source>
</evidence>
<dbReference type="PANTHER" id="PTHR43065">
    <property type="entry name" value="SENSOR HISTIDINE KINASE"/>
    <property type="match status" value="1"/>
</dbReference>
<keyword evidence="14" id="KW-1185">Reference proteome</keyword>
<keyword evidence="3" id="KW-0597">Phosphoprotein</keyword>
<dbReference type="Proteomes" id="UP001165492">
    <property type="component" value="Unassembled WGS sequence"/>
</dbReference>
<keyword evidence="6" id="KW-0418">Kinase</keyword>
<keyword evidence="9" id="KW-0472">Membrane</keyword>
<feature type="transmembrane region" description="Helical" evidence="9">
    <location>
        <begin position="154"/>
        <end position="170"/>
    </location>
</feature>
<dbReference type="InterPro" id="IPR000700">
    <property type="entry name" value="PAS-assoc_C"/>
</dbReference>
<dbReference type="InterPro" id="IPR036890">
    <property type="entry name" value="HATPase_C_sf"/>
</dbReference>
<dbReference type="Gene3D" id="3.30.450.20">
    <property type="entry name" value="PAS domain"/>
    <property type="match status" value="1"/>
</dbReference>
<evidence type="ECO:0000256" key="7">
    <source>
        <dbReference type="ARBA" id="ARBA00022840"/>
    </source>
</evidence>
<keyword evidence="8" id="KW-0902">Two-component regulatory system</keyword>
<evidence type="ECO:0000256" key="6">
    <source>
        <dbReference type="ARBA" id="ARBA00022777"/>
    </source>
</evidence>
<organism evidence="13 14">
    <name type="scientific">Pelosinus baikalensis</name>
    <dbReference type="NCBI Taxonomy" id="2892015"/>
    <lineage>
        <taxon>Bacteria</taxon>
        <taxon>Bacillati</taxon>
        <taxon>Bacillota</taxon>
        <taxon>Negativicutes</taxon>
        <taxon>Selenomonadales</taxon>
        <taxon>Sporomusaceae</taxon>
        <taxon>Pelosinus</taxon>
    </lineage>
</organism>
<dbReference type="EMBL" id="JAJHJB010000053">
    <property type="protein sequence ID" value="MCC5468218.1"/>
    <property type="molecule type" value="Genomic_DNA"/>
</dbReference>
<gene>
    <name evidence="13" type="ORF">LMF89_23040</name>
</gene>
<dbReference type="PANTHER" id="PTHR43065:SF46">
    <property type="entry name" value="C4-DICARBOXYLATE TRANSPORT SENSOR PROTEIN DCTB"/>
    <property type="match status" value="1"/>
</dbReference>
<dbReference type="CDD" id="cd00130">
    <property type="entry name" value="PAS"/>
    <property type="match status" value="1"/>
</dbReference>
<feature type="transmembrane region" description="Helical" evidence="9">
    <location>
        <begin position="122"/>
        <end position="142"/>
    </location>
</feature>
<feature type="domain" description="PAC" evidence="12">
    <location>
        <begin position="285"/>
        <end position="337"/>
    </location>
</feature>
<comment type="caution">
    <text evidence="13">The sequence shown here is derived from an EMBL/GenBank/DDBJ whole genome shotgun (WGS) entry which is preliminary data.</text>
</comment>
<evidence type="ECO:0000259" key="11">
    <source>
        <dbReference type="PROSITE" id="PS50112"/>
    </source>
</evidence>
<dbReference type="InterPro" id="IPR036097">
    <property type="entry name" value="HisK_dim/P_sf"/>
</dbReference>
<feature type="domain" description="Histidine kinase" evidence="10">
    <location>
        <begin position="350"/>
        <end position="554"/>
    </location>
</feature>
<keyword evidence="9" id="KW-0812">Transmembrane</keyword>
<dbReference type="InterPro" id="IPR005467">
    <property type="entry name" value="His_kinase_dom"/>
</dbReference>
<dbReference type="InterPro" id="IPR035965">
    <property type="entry name" value="PAS-like_dom_sf"/>
</dbReference>
<dbReference type="Gene3D" id="3.30.565.10">
    <property type="entry name" value="Histidine kinase-like ATPase, C-terminal domain"/>
    <property type="match status" value="1"/>
</dbReference>
<evidence type="ECO:0000256" key="5">
    <source>
        <dbReference type="ARBA" id="ARBA00022741"/>
    </source>
</evidence>
<name>A0ABS8I0T4_9FIRM</name>
<keyword evidence="9" id="KW-1133">Transmembrane helix</keyword>
<feature type="transmembrane region" description="Helical" evidence="9">
    <location>
        <begin position="33"/>
        <end position="50"/>
    </location>
</feature>
<dbReference type="Pfam" id="PF08447">
    <property type="entry name" value="PAS_3"/>
    <property type="match status" value="1"/>
</dbReference>
<comment type="catalytic activity">
    <reaction evidence="1">
        <text>ATP + protein L-histidine = ADP + protein N-phospho-L-histidine.</text>
        <dbReference type="EC" id="2.7.13.3"/>
    </reaction>
</comment>
<dbReference type="SUPFAM" id="SSF47384">
    <property type="entry name" value="Homodimeric domain of signal transducing histidine kinase"/>
    <property type="match status" value="1"/>
</dbReference>
<dbReference type="EC" id="2.7.13.3" evidence="2"/>
<keyword evidence="4" id="KW-0808">Transferase</keyword>
<dbReference type="SUPFAM" id="SSF55785">
    <property type="entry name" value="PYP-like sensor domain (PAS domain)"/>
    <property type="match status" value="1"/>
</dbReference>
<feature type="transmembrane region" description="Helical" evidence="9">
    <location>
        <begin position="62"/>
        <end position="82"/>
    </location>
</feature>
<dbReference type="PROSITE" id="PS50113">
    <property type="entry name" value="PAC"/>
    <property type="match status" value="1"/>
</dbReference>
<dbReference type="SMART" id="SM00086">
    <property type="entry name" value="PAC"/>
    <property type="match status" value="1"/>
</dbReference>
<dbReference type="PROSITE" id="PS50112">
    <property type="entry name" value="PAS"/>
    <property type="match status" value="1"/>
</dbReference>
<dbReference type="InterPro" id="IPR003661">
    <property type="entry name" value="HisK_dim/P_dom"/>
</dbReference>
<dbReference type="SMART" id="SM00091">
    <property type="entry name" value="PAS"/>
    <property type="match status" value="1"/>
</dbReference>
<evidence type="ECO:0000313" key="13">
    <source>
        <dbReference type="EMBL" id="MCC5468218.1"/>
    </source>
</evidence>
<dbReference type="InterPro" id="IPR013655">
    <property type="entry name" value="PAS_fold_3"/>
</dbReference>
<feature type="domain" description="PAS" evidence="11">
    <location>
        <begin position="209"/>
        <end position="286"/>
    </location>
</feature>
<evidence type="ECO:0000259" key="10">
    <source>
        <dbReference type="PROSITE" id="PS50109"/>
    </source>
</evidence>
<dbReference type="InterPro" id="IPR000014">
    <property type="entry name" value="PAS"/>
</dbReference>
<dbReference type="CDD" id="cd00082">
    <property type="entry name" value="HisKA"/>
    <property type="match status" value="1"/>
</dbReference>
<dbReference type="InterPro" id="IPR004358">
    <property type="entry name" value="Sig_transdc_His_kin-like_C"/>
</dbReference>
<keyword evidence="7" id="KW-0067">ATP-binding</keyword>
<dbReference type="Pfam" id="PF02518">
    <property type="entry name" value="HATPase_c"/>
    <property type="match status" value="1"/>
</dbReference>
<dbReference type="SUPFAM" id="SSF55874">
    <property type="entry name" value="ATPase domain of HSP90 chaperone/DNA topoisomerase II/histidine kinase"/>
    <property type="match status" value="1"/>
</dbReference>
<evidence type="ECO:0000256" key="1">
    <source>
        <dbReference type="ARBA" id="ARBA00000085"/>
    </source>
</evidence>
<protein>
    <recommendedName>
        <fullName evidence="2">histidine kinase</fullName>
        <ecNumber evidence="2">2.7.13.3</ecNumber>
    </recommendedName>
</protein>
<feature type="transmembrane region" description="Helical" evidence="9">
    <location>
        <begin position="6"/>
        <end position="26"/>
    </location>
</feature>